<keyword evidence="1" id="KW-0472">Membrane</keyword>
<evidence type="ECO:0000259" key="3">
    <source>
        <dbReference type="Pfam" id="PF13194"/>
    </source>
</evidence>
<dbReference type="Proteomes" id="UP000036700">
    <property type="component" value="Chromosome"/>
</dbReference>
<sequence length="426" mass="43405">MGSMGDTLTALATSIGIGLLIGAERERRKGAGPMRGPAGIRTFTIAALLGTLATLVDSGVLLAALIVAMASLLTAAYVKQTHEDPGLTTEFALLLTCLLGALTPRQAPLAAGLAVCVAIVLAARGQMHHFVSRVLSEEELTNVLILSAAVLVVMPLLPNRPIDPFGALNPRNIWRFAVLMMATGLLGRVVQRMAGPRLGLPLTGLFSGMVSSVATISAMGSHALVHPAQSRPAATGAVLSTVATTCQLSAVIAIIDLPTMIALAWPLGLATLASVAYAGATIVWPDHAEPAAAPPPGARLEPGGALDVRKALLLSATMAVIMLLSGALAAWFGSRGVLFAAAAGGFTDAHSVAATVASMAADGKLDIAATAVPILAGFSSNTVSKCAAAAISGDRRFVLRVIPGLLLVVIAAWLGLAVSYWTSFSR</sequence>
<dbReference type="PANTHER" id="PTHR39084:SF1">
    <property type="entry name" value="DUF4010 DOMAIN-CONTAINING PROTEIN"/>
    <property type="match status" value="1"/>
</dbReference>
<evidence type="ECO:0000313" key="5">
    <source>
        <dbReference type="Proteomes" id="UP000036700"/>
    </source>
</evidence>
<accession>A0A0G3ETS0</accession>
<name>A0A0G3ETS0_9BURK</name>
<feature type="transmembrane region" description="Helical" evidence="1">
    <location>
        <begin position="173"/>
        <end position="190"/>
    </location>
</feature>
<proteinExistence type="predicted"/>
<dbReference type="STRING" id="445709.ABW99_07145"/>
<feature type="transmembrane region" description="Helical" evidence="1">
    <location>
        <begin position="202"/>
        <end position="225"/>
    </location>
</feature>
<feature type="transmembrane region" description="Helical" evidence="1">
    <location>
        <begin position="109"/>
        <end position="127"/>
    </location>
</feature>
<feature type="transmembrane region" description="Helical" evidence="1">
    <location>
        <begin position="139"/>
        <end position="157"/>
    </location>
</feature>
<feature type="transmembrane region" description="Helical" evidence="1">
    <location>
        <begin position="262"/>
        <end position="284"/>
    </location>
</feature>
<gene>
    <name evidence="4" type="ORF">ABW99_07145</name>
</gene>
<dbReference type="Pfam" id="PF13194">
    <property type="entry name" value="DUF4010"/>
    <property type="match status" value="1"/>
</dbReference>
<protein>
    <submittedName>
        <fullName evidence="4">Uncharacterized protein</fullName>
    </submittedName>
</protein>
<dbReference type="AlphaFoldDB" id="A0A0G3ETS0"/>
<organism evidence="4 5">
    <name type="scientific">Pandoraea thiooxydans</name>
    <dbReference type="NCBI Taxonomy" id="445709"/>
    <lineage>
        <taxon>Bacteria</taxon>
        <taxon>Pseudomonadati</taxon>
        <taxon>Pseudomonadota</taxon>
        <taxon>Betaproteobacteria</taxon>
        <taxon>Burkholderiales</taxon>
        <taxon>Burkholderiaceae</taxon>
        <taxon>Pandoraea</taxon>
    </lineage>
</organism>
<keyword evidence="5" id="KW-1185">Reference proteome</keyword>
<keyword evidence="1" id="KW-1133">Transmembrane helix</keyword>
<reference evidence="5" key="1">
    <citation type="submission" date="2015-06" db="EMBL/GenBank/DDBJ databases">
        <authorList>
            <person name="Lim Y.L."/>
            <person name="Ee R."/>
            <person name="Yong D."/>
            <person name="How K.Y."/>
            <person name="Yin W.F."/>
            <person name="Chan K.G."/>
        </authorList>
    </citation>
    <scope>NUCLEOTIDE SEQUENCE [LARGE SCALE GENOMIC DNA]</scope>
    <source>
        <strain evidence="5">DSM 25325</strain>
    </source>
</reference>
<feature type="transmembrane region" description="Helical" evidence="1">
    <location>
        <begin position="311"/>
        <end position="332"/>
    </location>
</feature>
<feature type="domain" description="DUF4010" evidence="3">
    <location>
        <begin position="178"/>
        <end position="393"/>
    </location>
</feature>
<dbReference type="InterPro" id="IPR049177">
    <property type="entry name" value="MgtC_SapB_SrpB_YhiD_N"/>
</dbReference>
<dbReference type="InterPro" id="IPR025105">
    <property type="entry name" value="DUF4010"/>
</dbReference>
<dbReference type="EMBL" id="CP011568">
    <property type="protein sequence ID" value="AKJ70433.2"/>
    <property type="molecule type" value="Genomic_DNA"/>
</dbReference>
<keyword evidence="1" id="KW-0812">Transmembrane</keyword>
<dbReference type="RefSeq" id="WP_052892634.1">
    <property type="nucleotide sequence ID" value="NZ_CP011568.3"/>
</dbReference>
<feature type="transmembrane region" description="Helical" evidence="1">
    <location>
        <begin position="237"/>
        <end position="255"/>
    </location>
</feature>
<dbReference type="Pfam" id="PF02308">
    <property type="entry name" value="MgtC"/>
    <property type="match status" value="1"/>
</dbReference>
<feature type="domain" description="MgtC/SapB/SrpB/YhiD N-terminal" evidence="2">
    <location>
        <begin position="11"/>
        <end position="129"/>
    </location>
</feature>
<evidence type="ECO:0000259" key="2">
    <source>
        <dbReference type="Pfam" id="PF02308"/>
    </source>
</evidence>
<feature type="transmembrane region" description="Helical" evidence="1">
    <location>
        <begin position="6"/>
        <end position="23"/>
    </location>
</feature>
<evidence type="ECO:0000256" key="1">
    <source>
        <dbReference type="SAM" id="Phobius"/>
    </source>
</evidence>
<dbReference type="KEGG" id="ptx:ABW99_07145"/>
<feature type="transmembrane region" description="Helical" evidence="1">
    <location>
        <begin position="397"/>
        <end position="421"/>
    </location>
</feature>
<evidence type="ECO:0000313" key="4">
    <source>
        <dbReference type="EMBL" id="AKJ70433.2"/>
    </source>
</evidence>
<dbReference type="PANTHER" id="PTHR39084">
    <property type="entry name" value="MEMBRANE PROTEIN-RELATED"/>
    <property type="match status" value="1"/>
</dbReference>